<reference evidence="2 3" key="1">
    <citation type="journal article" date="2019" name="Int. J. Syst. Evol. Microbiol.">
        <title>The Global Catalogue of Microorganisms (GCM) 10K type strain sequencing project: providing services to taxonomists for standard genome sequencing and annotation.</title>
        <authorList>
            <consortium name="The Broad Institute Genomics Platform"/>
            <consortium name="The Broad Institute Genome Sequencing Center for Infectious Disease"/>
            <person name="Wu L."/>
            <person name="Ma J."/>
        </authorList>
    </citation>
    <scope>NUCLEOTIDE SEQUENCE [LARGE SCALE GENOMIC DNA]</scope>
    <source>
        <strain evidence="2 3">JCM 10425</strain>
    </source>
</reference>
<dbReference type="RefSeq" id="WP_344649515.1">
    <property type="nucleotide sequence ID" value="NZ_BAAAGX010000011.1"/>
</dbReference>
<organism evidence="2 3">
    <name type="scientific">Cryptosporangium japonicum</name>
    <dbReference type="NCBI Taxonomy" id="80872"/>
    <lineage>
        <taxon>Bacteria</taxon>
        <taxon>Bacillati</taxon>
        <taxon>Actinomycetota</taxon>
        <taxon>Actinomycetes</taxon>
        <taxon>Cryptosporangiales</taxon>
        <taxon>Cryptosporangiaceae</taxon>
        <taxon>Cryptosporangium</taxon>
    </lineage>
</organism>
<protein>
    <recommendedName>
        <fullName evidence="1">GerMN domain-containing protein</fullName>
    </recommendedName>
</protein>
<dbReference type="Pfam" id="PF10646">
    <property type="entry name" value="Germane"/>
    <property type="match status" value="1"/>
</dbReference>
<dbReference type="Proteomes" id="UP001500967">
    <property type="component" value="Unassembled WGS sequence"/>
</dbReference>
<name>A0ABN0UA49_9ACTN</name>
<dbReference type="PROSITE" id="PS51257">
    <property type="entry name" value="PROKAR_LIPOPROTEIN"/>
    <property type="match status" value="1"/>
</dbReference>
<feature type="domain" description="GerMN" evidence="1">
    <location>
        <begin position="62"/>
        <end position="156"/>
    </location>
</feature>
<dbReference type="InterPro" id="IPR019606">
    <property type="entry name" value="GerMN"/>
</dbReference>
<gene>
    <name evidence="2" type="ORF">GCM10009539_30840</name>
</gene>
<evidence type="ECO:0000259" key="1">
    <source>
        <dbReference type="Pfam" id="PF10646"/>
    </source>
</evidence>
<accession>A0ABN0UA49</accession>
<comment type="caution">
    <text evidence="2">The sequence shown here is derived from an EMBL/GenBank/DDBJ whole genome shotgun (WGS) entry which is preliminary data.</text>
</comment>
<evidence type="ECO:0000313" key="2">
    <source>
        <dbReference type="EMBL" id="GAA0243233.1"/>
    </source>
</evidence>
<evidence type="ECO:0000313" key="3">
    <source>
        <dbReference type="Proteomes" id="UP001500967"/>
    </source>
</evidence>
<dbReference type="EMBL" id="BAAAGX010000011">
    <property type="protein sequence ID" value="GAA0243233.1"/>
    <property type="molecule type" value="Genomic_DNA"/>
</dbReference>
<sequence length="182" mass="18348">MRRLVVLLAVALGGVAGCGVPLDSEPRAAQPMATAAATPSGGATPGTATERICLVRDSQLAPVPRRVTTPLSADAHLKLLLAGPTRAERNEGYTSALTGAPLVSGATQDGGLVTVETGSQDLGRADDVLVFGQVVCTLSSRLPVGAVAFVHDGSRLRVPRGDGSLTAGPLTIADYAGLLATE</sequence>
<proteinExistence type="predicted"/>
<keyword evidence="3" id="KW-1185">Reference proteome</keyword>